<dbReference type="CDD" id="cd16936">
    <property type="entry name" value="HATPase_RsbW-like"/>
    <property type="match status" value="1"/>
</dbReference>
<comment type="caution">
    <text evidence="3">The sequence shown here is derived from an EMBL/GenBank/DDBJ whole genome shotgun (WGS) entry which is preliminary data.</text>
</comment>
<feature type="domain" description="Histidine kinase/HSP90-like ATPase" evidence="2">
    <location>
        <begin position="14"/>
        <end position="131"/>
    </location>
</feature>
<dbReference type="PANTHER" id="PTHR35526:SF3">
    <property type="entry name" value="ANTI-SIGMA-F FACTOR RSBW"/>
    <property type="match status" value="1"/>
</dbReference>
<dbReference type="InterPro" id="IPR050267">
    <property type="entry name" value="Anti-sigma-factor_SerPK"/>
</dbReference>
<dbReference type="EMBL" id="JAPOHD010000029">
    <property type="protein sequence ID" value="MCY1721883.1"/>
    <property type="molecule type" value="Genomic_DNA"/>
</dbReference>
<keyword evidence="1" id="KW-0418">Kinase</keyword>
<dbReference type="GO" id="GO:0005524">
    <property type="term" value="F:ATP binding"/>
    <property type="evidence" value="ECO:0007669"/>
    <property type="project" value="UniProtKB-KW"/>
</dbReference>
<gene>
    <name evidence="3" type="ORF">OU798_16130</name>
</gene>
<dbReference type="Gene3D" id="3.30.565.10">
    <property type="entry name" value="Histidine kinase-like ATPase, C-terminal domain"/>
    <property type="match status" value="1"/>
</dbReference>
<keyword evidence="3" id="KW-0547">Nucleotide-binding</keyword>
<evidence type="ECO:0000313" key="3">
    <source>
        <dbReference type="EMBL" id="MCY1721883.1"/>
    </source>
</evidence>
<evidence type="ECO:0000313" key="4">
    <source>
        <dbReference type="Proteomes" id="UP001145087"/>
    </source>
</evidence>
<evidence type="ECO:0000256" key="1">
    <source>
        <dbReference type="ARBA" id="ARBA00022527"/>
    </source>
</evidence>
<dbReference type="Pfam" id="PF13581">
    <property type="entry name" value="HATPase_c_2"/>
    <property type="match status" value="1"/>
</dbReference>
<dbReference type="InterPro" id="IPR036890">
    <property type="entry name" value="HATPase_C_sf"/>
</dbReference>
<keyword evidence="4" id="KW-1185">Reference proteome</keyword>
<accession>A0A9X3FFP9</accession>
<keyword evidence="3" id="KW-0067">ATP-binding</keyword>
<dbReference type="Proteomes" id="UP001145087">
    <property type="component" value="Unassembled WGS sequence"/>
</dbReference>
<keyword evidence="1" id="KW-0808">Transferase</keyword>
<name>A0A9X3FFP9_9BACT</name>
<reference evidence="3" key="1">
    <citation type="submission" date="2022-11" db="EMBL/GenBank/DDBJ databases">
        <title>Marilongibacter aestuarii gen. nov., sp. nov., isolated from tidal flat sediment.</title>
        <authorList>
            <person name="Jiayan W."/>
        </authorList>
    </citation>
    <scope>NUCLEOTIDE SEQUENCE</scope>
    <source>
        <strain evidence="3">Z1-6</strain>
    </source>
</reference>
<dbReference type="InterPro" id="IPR003594">
    <property type="entry name" value="HATPase_dom"/>
</dbReference>
<organism evidence="3 4">
    <name type="scientific">Draconibacterium aestuarii</name>
    <dbReference type="NCBI Taxonomy" id="2998507"/>
    <lineage>
        <taxon>Bacteria</taxon>
        <taxon>Pseudomonadati</taxon>
        <taxon>Bacteroidota</taxon>
        <taxon>Bacteroidia</taxon>
        <taxon>Marinilabiliales</taxon>
        <taxon>Prolixibacteraceae</taxon>
        <taxon>Draconibacterium</taxon>
    </lineage>
</organism>
<sequence>MIESTPNILVIKSAKSELHKVQKFISDVFASHQLNKECFNKVFLCISEATINSIVHGNKGDYNKKVELWVDCKTHLISVSITDEGDGFDVDNLPNPTKKENLLKESGRGIHIIKTIAKHISFNEKGNRLQFDIECK</sequence>
<keyword evidence="1" id="KW-0723">Serine/threonine-protein kinase</keyword>
<dbReference type="SUPFAM" id="SSF55874">
    <property type="entry name" value="ATPase domain of HSP90 chaperone/DNA topoisomerase II/histidine kinase"/>
    <property type="match status" value="1"/>
</dbReference>
<dbReference type="RefSeq" id="WP_343334212.1">
    <property type="nucleotide sequence ID" value="NZ_JAPOHD010000029.1"/>
</dbReference>
<protein>
    <submittedName>
        <fullName evidence="3">ATP-binding protein</fullName>
    </submittedName>
</protein>
<proteinExistence type="predicted"/>
<dbReference type="AlphaFoldDB" id="A0A9X3FFP9"/>
<evidence type="ECO:0000259" key="2">
    <source>
        <dbReference type="Pfam" id="PF13581"/>
    </source>
</evidence>
<dbReference type="PANTHER" id="PTHR35526">
    <property type="entry name" value="ANTI-SIGMA-F FACTOR RSBW-RELATED"/>
    <property type="match status" value="1"/>
</dbReference>
<dbReference type="GO" id="GO:0004674">
    <property type="term" value="F:protein serine/threonine kinase activity"/>
    <property type="evidence" value="ECO:0007669"/>
    <property type="project" value="UniProtKB-KW"/>
</dbReference>